<proteinExistence type="predicted"/>
<dbReference type="Pfam" id="PF18962">
    <property type="entry name" value="Por_Secre_tail"/>
    <property type="match status" value="1"/>
</dbReference>
<evidence type="ECO:0000259" key="1">
    <source>
        <dbReference type="Pfam" id="PF18962"/>
    </source>
</evidence>
<dbReference type="InterPro" id="IPR013783">
    <property type="entry name" value="Ig-like_fold"/>
</dbReference>
<keyword evidence="3" id="KW-1185">Reference proteome</keyword>
<feature type="domain" description="Secretion system C-terminal sorting" evidence="1">
    <location>
        <begin position="840"/>
        <end position="904"/>
    </location>
</feature>
<accession>A0A4Q7N056</accession>
<dbReference type="NCBIfam" id="TIGR04183">
    <property type="entry name" value="Por_Secre_tail"/>
    <property type="match status" value="1"/>
</dbReference>
<dbReference type="Pfam" id="PF06739">
    <property type="entry name" value="SBBP"/>
    <property type="match status" value="1"/>
</dbReference>
<organism evidence="2 3">
    <name type="scientific">Pseudobacter ginsenosidimutans</name>
    <dbReference type="NCBI Taxonomy" id="661488"/>
    <lineage>
        <taxon>Bacteria</taxon>
        <taxon>Pseudomonadati</taxon>
        <taxon>Bacteroidota</taxon>
        <taxon>Chitinophagia</taxon>
        <taxon>Chitinophagales</taxon>
        <taxon>Chitinophagaceae</taxon>
        <taxon>Pseudobacter</taxon>
    </lineage>
</organism>
<name>A0A4Q7N056_9BACT</name>
<reference evidence="2 3" key="1">
    <citation type="submission" date="2019-02" db="EMBL/GenBank/DDBJ databases">
        <title>Genomic Encyclopedia of Type Strains, Phase IV (KMG-IV): sequencing the most valuable type-strain genomes for metagenomic binning, comparative biology and taxonomic classification.</title>
        <authorList>
            <person name="Goeker M."/>
        </authorList>
    </citation>
    <scope>NUCLEOTIDE SEQUENCE [LARGE SCALE GENOMIC DNA]</scope>
    <source>
        <strain evidence="2 3">DSM 18116</strain>
    </source>
</reference>
<dbReference type="EMBL" id="SGXA01000001">
    <property type="protein sequence ID" value="RZS74950.1"/>
    <property type="molecule type" value="Genomic_DNA"/>
</dbReference>
<evidence type="ECO:0000313" key="3">
    <source>
        <dbReference type="Proteomes" id="UP000293874"/>
    </source>
</evidence>
<dbReference type="InterPro" id="IPR025667">
    <property type="entry name" value="SprB_repeat"/>
</dbReference>
<dbReference type="PANTHER" id="PTHR35580:SF1">
    <property type="entry name" value="PHYTASE-LIKE DOMAIN-CONTAINING PROTEIN"/>
    <property type="match status" value="1"/>
</dbReference>
<dbReference type="Gene3D" id="2.60.40.740">
    <property type="match status" value="1"/>
</dbReference>
<dbReference type="Pfam" id="PF13573">
    <property type="entry name" value="SprB"/>
    <property type="match status" value="1"/>
</dbReference>
<dbReference type="OrthoDB" id="903882at2"/>
<dbReference type="PANTHER" id="PTHR35580">
    <property type="entry name" value="CELL SURFACE GLYCOPROTEIN (S-LAYER PROTEIN)-LIKE PROTEIN"/>
    <property type="match status" value="1"/>
</dbReference>
<protein>
    <submittedName>
        <fullName evidence="2">Putative secreted protein (Por secretion system target)</fullName>
    </submittedName>
</protein>
<evidence type="ECO:0000313" key="2">
    <source>
        <dbReference type="EMBL" id="RZS74950.1"/>
    </source>
</evidence>
<dbReference type="InterPro" id="IPR052918">
    <property type="entry name" value="Motility_Chemotaxis_Reg"/>
</dbReference>
<dbReference type="InterPro" id="IPR010620">
    <property type="entry name" value="SBBP_repeat"/>
</dbReference>
<dbReference type="Gene3D" id="2.60.40.10">
    <property type="entry name" value="Immunoglobulins"/>
    <property type="match status" value="1"/>
</dbReference>
<dbReference type="Proteomes" id="UP000293874">
    <property type="component" value="Unassembled WGS sequence"/>
</dbReference>
<comment type="caution">
    <text evidence="2">The sequence shown here is derived from an EMBL/GenBank/DDBJ whole genome shotgun (WGS) entry which is preliminary data.</text>
</comment>
<dbReference type="InterPro" id="IPR026444">
    <property type="entry name" value="Secre_tail"/>
</dbReference>
<dbReference type="RefSeq" id="WP_130539369.1">
    <property type="nucleotide sequence ID" value="NZ_CP042431.1"/>
</dbReference>
<gene>
    <name evidence="2" type="ORF">EV199_0802</name>
</gene>
<sequence>MTNHLPLIAFGKRLFITVMVLMLVLTGMAQQWTNVTRFGTSNGFETGRGVCTDASGNVYYVGQFSAGTDFDPGPGNTTLTPVGIYDNFITKYNSSGVFQWAKQCGGASQDFAVGITTDGTDVYIVGNFHTAATFDAISLSSNGGADIFVAKLSGSNGAFQWAQHYGAGSSDNGHSICTDGAGNLYITGTFTGNATIGAFPLTPTGGGGSDLLIAKLSASNGAILWAVNGGSSNATDGTASTICYHPGLTEVIVGAAYNAANATYGGFNLTNTGGNDMALLELNANTGVFLQAFGFGGTDANDDEIAGVCYDPVTTDIFLTGFYKGGLTFTGTPALTNAGMGDFFVSRYNPVTNAFTWAVSGGSSGEERSYGICSNGAGSVYIAGYYSASMSFGAVNLTAVTAAPEVLVGGLSVENGDKQWALSASGNDATLADQARAISTGGPMGKIAVTGQFAGAASFGPFNFNAAGNVDIFLAQLGSAPVLTVATTDPNCENGCDGSATANVSGGVAPYTYAWSSGSGTAATENNLCAGGYDLTVTDNIGQVVAKSFTISLPPVSIANEGADNAAFNISSSNTWIANSACRLIARVVPNGTSPIGGPTSAFVKFEPLVPVFPLVTGQPFVQRHYQITPASGASSATGRVTLYFTQAEFNAFNAHPGATLQLPTNSTDAAGKANLRIGKYPGSSSDNSGLPGTYTGAVEVIDPNDADIVFNATENRWEISFDVEGFSGFIVQTSSAPLPVTWLRVTAFLDAQQKAQLRWEVQEANVENYLVERSTDGVGYATISTIISQGDGEHSYSFNESTSHTGKVYYRIRQVDKDGRASYSQIMIVNNQQGGTVTVYPNPSGGVMNLNITDRSLMNTVARLYNSDGRELQQINIRETVTRISLGNYVKGTYFLRLSNGETLKLIRK</sequence>
<dbReference type="AlphaFoldDB" id="A0A4Q7N056"/>